<dbReference type="PANTHER" id="PTHR48100:SF1">
    <property type="entry name" value="HISTIDINE PHOSPHATASE FAMILY PROTEIN-RELATED"/>
    <property type="match status" value="1"/>
</dbReference>
<name>A0A0M0J798_9EUKA</name>
<evidence type="ECO:0000256" key="1">
    <source>
        <dbReference type="SAM" id="MobiDB-lite"/>
    </source>
</evidence>
<evidence type="ECO:0000313" key="2">
    <source>
        <dbReference type="EMBL" id="KOO22350.1"/>
    </source>
</evidence>
<comment type="caution">
    <text evidence="2">The sequence shown here is derived from an EMBL/GenBank/DDBJ whole genome shotgun (WGS) entry which is preliminary data.</text>
</comment>
<keyword evidence="3" id="KW-1185">Reference proteome</keyword>
<dbReference type="Gene3D" id="3.40.50.1240">
    <property type="entry name" value="Phosphoglycerate mutase-like"/>
    <property type="match status" value="1"/>
</dbReference>
<dbReference type="GO" id="GO:0016791">
    <property type="term" value="F:phosphatase activity"/>
    <property type="evidence" value="ECO:0007669"/>
    <property type="project" value="TreeGrafter"/>
</dbReference>
<proteinExistence type="predicted"/>
<organism evidence="2 3">
    <name type="scientific">Chrysochromulina tobinii</name>
    <dbReference type="NCBI Taxonomy" id="1460289"/>
    <lineage>
        <taxon>Eukaryota</taxon>
        <taxon>Haptista</taxon>
        <taxon>Haptophyta</taxon>
        <taxon>Prymnesiophyceae</taxon>
        <taxon>Prymnesiales</taxon>
        <taxon>Chrysochromulinaceae</taxon>
        <taxon>Chrysochromulina</taxon>
    </lineage>
</organism>
<dbReference type="Proteomes" id="UP000037460">
    <property type="component" value="Unassembled WGS sequence"/>
</dbReference>
<evidence type="ECO:0000313" key="3">
    <source>
        <dbReference type="Proteomes" id="UP000037460"/>
    </source>
</evidence>
<dbReference type="Pfam" id="PF00300">
    <property type="entry name" value="His_Phos_1"/>
    <property type="match status" value="1"/>
</dbReference>
<feature type="compositionally biased region" description="Polar residues" evidence="1">
    <location>
        <begin position="53"/>
        <end position="62"/>
    </location>
</feature>
<dbReference type="InterPro" id="IPR013078">
    <property type="entry name" value="His_Pase_superF_clade-1"/>
</dbReference>
<protein>
    <recommendedName>
        <fullName evidence="4">Phosphoglycerate mutase family protein</fullName>
    </recommendedName>
</protein>
<evidence type="ECO:0008006" key="4">
    <source>
        <dbReference type="Google" id="ProtNLM"/>
    </source>
</evidence>
<dbReference type="AlphaFoldDB" id="A0A0M0J798"/>
<dbReference type="SUPFAM" id="SSF53254">
    <property type="entry name" value="Phosphoglycerate mutase-like"/>
    <property type="match status" value="1"/>
</dbReference>
<dbReference type="InterPro" id="IPR029033">
    <property type="entry name" value="His_PPase_superfam"/>
</dbReference>
<dbReference type="OrthoDB" id="428841at2759"/>
<sequence length="340" mass="37398">MLEKSRVGHAKRMQQLAAYALRQAKHEQALEQARFEEYEKHFVQPATEEYENRSQAGQQSPTAAAARRPDESLGLAQPAKPEAERGARVSFGGAGDSPVTEVDHPLNMLGREQAEGLAQKLAQAASAPAADSEAAMLRDLCGAKLILCSPLTRALQTCLIALGHACNLRSPGRYVHLAPNAREKRNHGAVDSIGCAIGEAEVRARLMQTTAELYEGDADAASRAVGGIELEDLEVRQRWWCTSPAESELEVHQRLAEFVRQIQYASEETIVLVGHSHWIRELLREYLHESVGRRDPEFAKRLASRKLSNCGVARLAFDFDESDETPITDVQLLCGTGLVK</sequence>
<dbReference type="InterPro" id="IPR050275">
    <property type="entry name" value="PGM_Phosphatase"/>
</dbReference>
<accession>A0A0M0J798</accession>
<dbReference type="GO" id="GO:0005737">
    <property type="term" value="C:cytoplasm"/>
    <property type="evidence" value="ECO:0007669"/>
    <property type="project" value="TreeGrafter"/>
</dbReference>
<gene>
    <name evidence="2" type="ORF">Ctob_007681</name>
</gene>
<dbReference type="PANTHER" id="PTHR48100">
    <property type="entry name" value="BROAD-SPECIFICITY PHOSPHATASE YOR283W-RELATED"/>
    <property type="match status" value="1"/>
</dbReference>
<feature type="region of interest" description="Disordered" evidence="1">
    <location>
        <begin position="40"/>
        <end position="102"/>
    </location>
</feature>
<dbReference type="EMBL" id="JWZX01003285">
    <property type="protein sequence ID" value="KOO22350.1"/>
    <property type="molecule type" value="Genomic_DNA"/>
</dbReference>
<reference evidence="3" key="1">
    <citation type="journal article" date="2015" name="PLoS Genet.">
        <title>Genome Sequence and Transcriptome Analyses of Chrysochromulina tobin: Metabolic Tools for Enhanced Algal Fitness in the Prominent Order Prymnesiales (Haptophyceae).</title>
        <authorList>
            <person name="Hovde B.T."/>
            <person name="Deodato C.R."/>
            <person name="Hunsperger H.M."/>
            <person name="Ryken S.A."/>
            <person name="Yost W."/>
            <person name="Jha R.K."/>
            <person name="Patterson J."/>
            <person name="Monnat R.J. Jr."/>
            <person name="Barlow S.B."/>
            <person name="Starkenburg S.R."/>
            <person name="Cattolico R.A."/>
        </authorList>
    </citation>
    <scope>NUCLEOTIDE SEQUENCE</scope>
    <source>
        <strain evidence="3">CCMP291</strain>
    </source>
</reference>